<dbReference type="Gene3D" id="3.90.245.10">
    <property type="entry name" value="Ribonucleoside hydrolase-like"/>
    <property type="match status" value="1"/>
</dbReference>
<accession>A0A518CRI7</accession>
<dbReference type="PANTHER" id="PTHR12304:SF4">
    <property type="entry name" value="URIDINE NUCLEOSIDASE"/>
    <property type="match status" value="1"/>
</dbReference>
<dbReference type="EC" id="3.2.-.-" evidence="4"/>
<dbReference type="GO" id="GO:0006152">
    <property type="term" value="P:purine nucleoside catabolic process"/>
    <property type="evidence" value="ECO:0007669"/>
    <property type="project" value="TreeGrafter"/>
</dbReference>
<dbReference type="EMBL" id="CP036281">
    <property type="protein sequence ID" value="QDU81846.1"/>
    <property type="molecule type" value="Genomic_DNA"/>
</dbReference>
<dbReference type="Proteomes" id="UP000317178">
    <property type="component" value="Chromosome"/>
</dbReference>
<evidence type="ECO:0000256" key="1">
    <source>
        <dbReference type="ARBA" id="ARBA00022801"/>
    </source>
</evidence>
<evidence type="ECO:0000256" key="2">
    <source>
        <dbReference type="ARBA" id="ARBA00023295"/>
    </source>
</evidence>
<keyword evidence="1 4" id="KW-0378">Hydrolase</keyword>
<name>A0A518CRI7_9PLAN</name>
<sequence length="318" mass="34805">MRKLIIDADPGIGSALTLIAAMQDPEIDLLAITATAGRVSAAQASSNIQALVDLFDPPKRPRIGWAAENVSALPQFPEEPCSALLNGKLGLGDFEFNPPQPHHRIDSPKVLSELTREYPNEITLLTLGPLTNVARVNDYHPGILQKLHEIVIVGGSHHHSGDITPAAEFNFYADPPSARTVLSVPATKTLVPLDVSEKIEMTYEQFSDWFEQSPTSLGQLLREMIPACFRLHHQLLGRECIPLREMVGLAVAARPLTAESKQIAVAVECQGKLTRGMTIFDERPHPTWKPNVELVTTLDSQGVLDYCRTMLQGCGKSV</sequence>
<dbReference type="InterPro" id="IPR023186">
    <property type="entry name" value="IUNH"/>
</dbReference>
<dbReference type="SUPFAM" id="SSF53590">
    <property type="entry name" value="Nucleoside hydrolase"/>
    <property type="match status" value="1"/>
</dbReference>
<proteinExistence type="predicted"/>
<dbReference type="GO" id="GO:0005829">
    <property type="term" value="C:cytosol"/>
    <property type="evidence" value="ECO:0007669"/>
    <property type="project" value="TreeGrafter"/>
</dbReference>
<feature type="domain" description="Inosine/uridine-preferring nucleoside hydrolase" evidence="3">
    <location>
        <begin position="4"/>
        <end position="304"/>
    </location>
</feature>
<dbReference type="KEGG" id="plon:Pla110_35970"/>
<evidence type="ECO:0000259" key="3">
    <source>
        <dbReference type="Pfam" id="PF01156"/>
    </source>
</evidence>
<organism evidence="4 5">
    <name type="scientific">Polystyrenella longa</name>
    <dbReference type="NCBI Taxonomy" id="2528007"/>
    <lineage>
        <taxon>Bacteria</taxon>
        <taxon>Pseudomonadati</taxon>
        <taxon>Planctomycetota</taxon>
        <taxon>Planctomycetia</taxon>
        <taxon>Planctomycetales</taxon>
        <taxon>Planctomycetaceae</taxon>
        <taxon>Polystyrenella</taxon>
    </lineage>
</organism>
<dbReference type="PANTHER" id="PTHR12304">
    <property type="entry name" value="INOSINE-URIDINE PREFERRING NUCLEOSIDE HYDROLASE"/>
    <property type="match status" value="1"/>
</dbReference>
<protein>
    <submittedName>
        <fullName evidence="4">Pyrimidine-specific ribonucleoside hydrolase RihA</fullName>
        <ecNumber evidence="4">3.2.-.-</ecNumber>
    </submittedName>
</protein>
<dbReference type="AlphaFoldDB" id="A0A518CRI7"/>
<dbReference type="CDD" id="cd00455">
    <property type="entry name" value="nuc_hydro"/>
    <property type="match status" value="1"/>
</dbReference>
<evidence type="ECO:0000313" key="5">
    <source>
        <dbReference type="Proteomes" id="UP000317178"/>
    </source>
</evidence>
<dbReference type="GO" id="GO:0008477">
    <property type="term" value="F:purine nucleosidase activity"/>
    <property type="evidence" value="ECO:0007669"/>
    <property type="project" value="TreeGrafter"/>
</dbReference>
<dbReference type="InterPro" id="IPR036452">
    <property type="entry name" value="Ribo_hydro-like"/>
</dbReference>
<dbReference type="Pfam" id="PF01156">
    <property type="entry name" value="IU_nuc_hydro"/>
    <property type="match status" value="1"/>
</dbReference>
<dbReference type="OrthoDB" id="9797882at2"/>
<dbReference type="RefSeq" id="WP_144997540.1">
    <property type="nucleotide sequence ID" value="NZ_CP036281.1"/>
</dbReference>
<keyword evidence="2 4" id="KW-0326">Glycosidase</keyword>
<dbReference type="InterPro" id="IPR001910">
    <property type="entry name" value="Inosine/uridine_hydrolase_dom"/>
</dbReference>
<gene>
    <name evidence="4" type="primary">rihA</name>
    <name evidence="4" type="ORF">Pla110_35970</name>
</gene>
<reference evidence="4 5" key="1">
    <citation type="submission" date="2019-02" db="EMBL/GenBank/DDBJ databases">
        <title>Deep-cultivation of Planctomycetes and their phenomic and genomic characterization uncovers novel biology.</title>
        <authorList>
            <person name="Wiegand S."/>
            <person name="Jogler M."/>
            <person name="Boedeker C."/>
            <person name="Pinto D."/>
            <person name="Vollmers J."/>
            <person name="Rivas-Marin E."/>
            <person name="Kohn T."/>
            <person name="Peeters S.H."/>
            <person name="Heuer A."/>
            <person name="Rast P."/>
            <person name="Oberbeckmann S."/>
            <person name="Bunk B."/>
            <person name="Jeske O."/>
            <person name="Meyerdierks A."/>
            <person name="Storesund J.E."/>
            <person name="Kallscheuer N."/>
            <person name="Luecker S."/>
            <person name="Lage O.M."/>
            <person name="Pohl T."/>
            <person name="Merkel B.J."/>
            <person name="Hornburger P."/>
            <person name="Mueller R.-W."/>
            <person name="Bruemmer F."/>
            <person name="Labrenz M."/>
            <person name="Spormann A.M."/>
            <person name="Op den Camp H."/>
            <person name="Overmann J."/>
            <person name="Amann R."/>
            <person name="Jetten M.S.M."/>
            <person name="Mascher T."/>
            <person name="Medema M.H."/>
            <person name="Devos D.P."/>
            <person name="Kaster A.-K."/>
            <person name="Ovreas L."/>
            <person name="Rohde M."/>
            <person name="Galperin M.Y."/>
            <person name="Jogler C."/>
        </authorList>
    </citation>
    <scope>NUCLEOTIDE SEQUENCE [LARGE SCALE GENOMIC DNA]</scope>
    <source>
        <strain evidence="4 5">Pla110</strain>
    </source>
</reference>
<keyword evidence="5" id="KW-1185">Reference proteome</keyword>
<evidence type="ECO:0000313" key="4">
    <source>
        <dbReference type="EMBL" id="QDU81846.1"/>
    </source>
</evidence>